<proteinExistence type="predicted"/>
<evidence type="ECO:0008006" key="4">
    <source>
        <dbReference type="Google" id="ProtNLM"/>
    </source>
</evidence>
<evidence type="ECO:0000313" key="2">
    <source>
        <dbReference type="EMBL" id="KAF2200590.1"/>
    </source>
</evidence>
<evidence type="ECO:0000313" key="3">
    <source>
        <dbReference type="Proteomes" id="UP000799536"/>
    </source>
</evidence>
<accession>A0A9P4JK28</accession>
<dbReference type="AlphaFoldDB" id="A0A9P4JK28"/>
<feature type="chain" id="PRO_5040163217" description="BNR/Asp-box repeat protein" evidence="1">
    <location>
        <begin position="17"/>
        <end position="370"/>
    </location>
</feature>
<dbReference type="EMBL" id="ML994015">
    <property type="protein sequence ID" value="KAF2200590.1"/>
    <property type="molecule type" value="Genomic_DNA"/>
</dbReference>
<sequence>MLLLTLLSSLCLLTGASPTAPLAIDTFANITIYNPNDGTRPWYARTETLANGTILATWSSASAVYRSNNNAFSWYPVGTIESNVEGRSLVQPHLLLLNETIGDYDAGTVLLAVNAWDNSSTNIELYGSQDSGETWEFLSTVATGGAANTTNGATPVWEPFLMVHNGKLICYYSDQRDKAHGQKLSHQTSTDLSEWGAVVNDVAEATYTDRPGMTTIAKLPNGKFILTFEYAMLRNPTDNGTSNYTYPVHFRIADDPEKFDLEKSQRIIVSSGTQPDSAPYVIWSPVGGVNGTIIVSDADHNSVFINQALGEGNWTEVKTPAARSYSRELKIPENDVNKLRITGGAEYGQQSSAQVLTTVMDFEKAVNLSK</sequence>
<keyword evidence="1" id="KW-0732">Signal</keyword>
<dbReference type="Gene3D" id="2.120.10.10">
    <property type="match status" value="1"/>
</dbReference>
<organism evidence="2 3">
    <name type="scientific">Delitschia confertaspora ATCC 74209</name>
    <dbReference type="NCBI Taxonomy" id="1513339"/>
    <lineage>
        <taxon>Eukaryota</taxon>
        <taxon>Fungi</taxon>
        <taxon>Dikarya</taxon>
        <taxon>Ascomycota</taxon>
        <taxon>Pezizomycotina</taxon>
        <taxon>Dothideomycetes</taxon>
        <taxon>Pleosporomycetidae</taxon>
        <taxon>Pleosporales</taxon>
        <taxon>Delitschiaceae</taxon>
        <taxon>Delitschia</taxon>
    </lineage>
</organism>
<protein>
    <recommendedName>
        <fullName evidence="4">BNR/Asp-box repeat protein</fullName>
    </recommendedName>
</protein>
<name>A0A9P4JK28_9PLEO</name>
<dbReference type="OrthoDB" id="2130735at2759"/>
<dbReference type="PANTHER" id="PTHR38792">
    <property type="entry name" value="BNR/ASP-BOX REPEAT DOMAIN PROTEIN (AFU_ORTHOLOGUE AFUA_7G06430)-RELATED"/>
    <property type="match status" value="1"/>
</dbReference>
<dbReference type="Proteomes" id="UP000799536">
    <property type="component" value="Unassembled WGS sequence"/>
</dbReference>
<gene>
    <name evidence="2" type="ORF">GQ43DRAFT_441428</name>
</gene>
<dbReference type="InterPro" id="IPR036278">
    <property type="entry name" value="Sialidase_sf"/>
</dbReference>
<dbReference type="SUPFAM" id="SSF50939">
    <property type="entry name" value="Sialidases"/>
    <property type="match status" value="1"/>
</dbReference>
<dbReference type="PANTHER" id="PTHR38792:SF3">
    <property type="entry name" value="BNR_ASP-BOX REPEAT DOMAIN PROTEIN (AFU_ORTHOLOGUE AFUA_7G06430)-RELATED"/>
    <property type="match status" value="1"/>
</dbReference>
<evidence type="ECO:0000256" key="1">
    <source>
        <dbReference type="SAM" id="SignalP"/>
    </source>
</evidence>
<comment type="caution">
    <text evidence="2">The sequence shown here is derived from an EMBL/GenBank/DDBJ whole genome shotgun (WGS) entry which is preliminary data.</text>
</comment>
<reference evidence="2" key="1">
    <citation type="journal article" date="2020" name="Stud. Mycol.">
        <title>101 Dothideomycetes genomes: a test case for predicting lifestyles and emergence of pathogens.</title>
        <authorList>
            <person name="Haridas S."/>
            <person name="Albert R."/>
            <person name="Binder M."/>
            <person name="Bloem J."/>
            <person name="Labutti K."/>
            <person name="Salamov A."/>
            <person name="Andreopoulos B."/>
            <person name="Baker S."/>
            <person name="Barry K."/>
            <person name="Bills G."/>
            <person name="Bluhm B."/>
            <person name="Cannon C."/>
            <person name="Castanera R."/>
            <person name="Culley D."/>
            <person name="Daum C."/>
            <person name="Ezra D."/>
            <person name="Gonzalez J."/>
            <person name="Henrissat B."/>
            <person name="Kuo A."/>
            <person name="Liang C."/>
            <person name="Lipzen A."/>
            <person name="Lutzoni F."/>
            <person name="Magnuson J."/>
            <person name="Mondo S."/>
            <person name="Nolan M."/>
            <person name="Ohm R."/>
            <person name="Pangilinan J."/>
            <person name="Park H.-J."/>
            <person name="Ramirez L."/>
            <person name="Alfaro M."/>
            <person name="Sun H."/>
            <person name="Tritt A."/>
            <person name="Yoshinaga Y."/>
            <person name="Zwiers L.-H."/>
            <person name="Turgeon B."/>
            <person name="Goodwin S."/>
            <person name="Spatafora J."/>
            <person name="Crous P."/>
            <person name="Grigoriev I."/>
        </authorList>
    </citation>
    <scope>NUCLEOTIDE SEQUENCE</scope>
    <source>
        <strain evidence="2">ATCC 74209</strain>
    </source>
</reference>
<feature type="signal peptide" evidence="1">
    <location>
        <begin position="1"/>
        <end position="16"/>
    </location>
</feature>
<keyword evidence="3" id="KW-1185">Reference proteome</keyword>